<dbReference type="GO" id="GO:0016747">
    <property type="term" value="F:acyltransferase activity, transferring groups other than amino-acyl groups"/>
    <property type="evidence" value="ECO:0007669"/>
    <property type="project" value="UniProtKB-ARBA"/>
</dbReference>
<dbReference type="Pfam" id="PF02458">
    <property type="entry name" value="Transferase"/>
    <property type="match status" value="2"/>
</dbReference>
<dbReference type="PANTHER" id="PTHR31625">
    <property type="match status" value="1"/>
</dbReference>
<keyword evidence="2" id="KW-0012">Acyltransferase</keyword>
<dbReference type="InterPro" id="IPR023213">
    <property type="entry name" value="CAT-like_dom_sf"/>
</dbReference>
<proteinExistence type="predicted"/>
<reference evidence="3 4" key="1">
    <citation type="submission" date="2024-01" db="EMBL/GenBank/DDBJ databases">
        <title>The genomes of 5 underutilized Papilionoideae crops provide insights into root nodulation and disease resistanc.</title>
        <authorList>
            <person name="Jiang F."/>
        </authorList>
    </citation>
    <scope>NUCLEOTIDE SEQUENCE [LARGE SCALE GENOMIC DNA]</scope>
    <source>
        <strain evidence="3">DUOXIRENSHENG_FW03</strain>
        <tissue evidence="3">Leaves</tissue>
    </source>
</reference>
<gene>
    <name evidence="3" type="ORF">VNO78_33783</name>
</gene>
<accession>A0AAN9RPY3</accession>
<name>A0AAN9RPY3_PSOTE</name>
<evidence type="ECO:0000256" key="1">
    <source>
        <dbReference type="ARBA" id="ARBA00022679"/>
    </source>
</evidence>
<evidence type="ECO:0000313" key="3">
    <source>
        <dbReference type="EMBL" id="KAK7381246.1"/>
    </source>
</evidence>
<dbReference type="Gene3D" id="3.30.559.10">
    <property type="entry name" value="Chloramphenicol acetyltransferase-like domain"/>
    <property type="match status" value="2"/>
</dbReference>
<comment type="caution">
    <text evidence="3">The sequence shown here is derived from an EMBL/GenBank/DDBJ whole genome shotgun (WGS) entry which is preliminary data.</text>
</comment>
<evidence type="ECO:0000256" key="2">
    <source>
        <dbReference type="ARBA" id="ARBA00023315"/>
    </source>
</evidence>
<keyword evidence="4" id="KW-1185">Reference proteome</keyword>
<dbReference type="Proteomes" id="UP001386955">
    <property type="component" value="Unassembled WGS sequence"/>
</dbReference>
<keyword evidence="1" id="KW-0808">Transferase</keyword>
<evidence type="ECO:0000313" key="4">
    <source>
        <dbReference type="Proteomes" id="UP001386955"/>
    </source>
</evidence>
<sequence>MEQAKSVKVLEVCSVAPSQGTPTTTTNSSTPTRLPLTFYDLQFLRLPPFENLFFYEFSNPTTPSFFDSILPNLKHSLSLTLQHFLPFAGTIIWPLDSPHPIINYVPGNTVSLTISESNLDFNMLCSNTCEISQLHSLVPHLTFSHEEASVIALQVTLFPRSGFSLGIVSHHAAMDGKALMLFLKAWAYACANNQTNTSLLLSLPKHLTPFYDRSIIGDTTGIGATYAKNWLNFRGPNNRSMKLFGFGGAVPTEAIRGSFELTSSDIQKLKQHAKFKLKKYAHVSTFSVISAYVLQCLVKAEPPKTNGVGFIFSADCRFRMEPPVPSTYFGNCIVIHKVLDETKNLLGDDGFGNALMGISEALNRLEDGLINGALALNLNAWMEFSRDEKLITVAWSPQFETYSVDFGWGRPKKVDMTSIGKSVMFGLWESRNSGGLEISLVLEKQEMEAFSAHFTEGLESL</sequence>
<dbReference type="InterPro" id="IPR051504">
    <property type="entry name" value="Plant_metabolite_acyltrans"/>
</dbReference>
<dbReference type="EMBL" id="JAYMYS010000009">
    <property type="protein sequence ID" value="KAK7381246.1"/>
    <property type="molecule type" value="Genomic_DNA"/>
</dbReference>
<dbReference type="SUPFAM" id="SSF52777">
    <property type="entry name" value="CoA-dependent acyltransferases"/>
    <property type="match status" value="1"/>
</dbReference>
<dbReference type="AlphaFoldDB" id="A0AAN9RPY3"/>
<organism evidence="3 4">
    <name type="scientific">Psophocarpus tetragonolobus</name>
    <name type="common">Winged bean</name>
    <name type="synonym">Dolichos tetragonolobus</name>
    <dbReference type="NCBI Taxonomy" id="3891"/>
    <lineage>
        <taxon>Eukaryota</taxon>
        <taxon>Viridiplantae</taxon>
        <taxon>Streptophyta</taxon>
        <taxon>Embryophyta</taxon>
        <taxon>Tracheophyta</taxon>
        <taxon>Spermatophyta</taxon>
        <taxon>Magnoliopsida</taxon>
        <taxon>eudicotyledons</taxon>
        <taxon>Gunneridae</taxon>
        <taxon>Pentapetalae</taxon>
        <taxon>rosids</taxon>
        <taxon>fabids</taxon>
        <taxon>Fabales</taxon>
        <taxon>Fabaceae</taxon>
        <taxon>Papilionoideae</taxon>
        <taxon>50 kb inversion clade</taxon>
        <taxon>NPAAA clade</taxon>
        <taxon>indigoferoid/millettioid clade</taxon>
        <taxon>Phaseoleae</taxon>
        <taxon>Psophocarpus</taxon>
    </lineage>
</organism>
<protein>
    <submittedName>
        <fullName evidence="3">Uncharacterized protein</fullName>
    </submittedName>
</protein>